<evidence type="ECO:0000259" key="4">
    <source>
        <dbReference type="PROSITE" id="PS51755"/>
    </source>
</evidence>
<keyword evidence="3" id="KW-0472">Membrane</keyword>
<keyword evidence="3" id="KW-0812">Transmembrane</keyword>
<dbReference type="InterPro" id="IPR016032">
    <property type="entry name" value="Sig_transdc_resp-reg_C-effctor"/>
</dbReference>
<dbReference type="GO" id="GO:0006355">
    <property type="term" value="P:regulation of DNA-templated transcription"/>
    <property type="evidence" value="ECO:0007669"/>
    <property type="project" value="InterPro"/>
</dbReference>
<dbReference type="AlphaFoldDB" id="A0A510UCE0"/>
<dbReference type="RefSeq" id="WP_146860961.1">
    <property type="nucleotide sequence ID" value="NZ_BJTZ01000001.1"/>
</dbReference>
<dbReference type="SMART" id="SM00862">
    <property type="entry name" value="Trans_reg_C"/>
    <property type="match status" value="1"/>
</dbReference>
<keyword evidence="1 2" id="KW-0238">DNA-binding</keyword>
<dbReference type="GO" id="GO:0000160">
    <property type="term" value="P:phosphorelay signal transduction system"/>
    <property type="evidence" value="ECO:0007669"/>
    <property type="project" value="InterPro"/>
</dbReference>
<dbReference type="PROSITE" id="PS51755">
    <property type="entry name" value="OMPR_PHOB"/>
    <property type="match status" value="1"/>
</dbReference>
<dbReference type="CDD" id="cd00383">
    <property type="entry name" value="trans_reg_C"/>
    <property type="match status" value="1"/>
</dbReference>
<dbReference type="InterPro" id="IPR001867">
    <property type="entry name" value="OmpR/PhoB-type_DNA-bd"/>
</dbReference>
<feature type="domain" description="OmpR/PhoB-type" evidence="4">
    <location>
        <begin position="1"/>
        <end position="97"/>
    </location>
</feature>
<dbReference type="Proteomes" id="UP000321787">
    <property type="component" value="Unassembled WGS sequence"/>
</dbReference>
<feature type="transmembrane region" description="Helical" evidence="3">
    <location>
        <begin position="139"/>
        <end position="159"/>
    </location>
</feature>
<accession>A0A510UCE0</accession>
<sequence>MNLKFKNSLLILEDRPKILINNKSYVITIPESKILKLLIENKNTSITKNDLIVIAWGHPDFIGPNSLAVAISNIRKIIEHDGLILKNIPKVGYKLIIDDPLKHQNRTININNREQPLDNVTLAKNSSIITKLTSSPIQILIFSTLTYFVLYLIHSWVLIN</sequence>
<dbReference type="EMBL" id="BJTZ01000001">
    <property type="protein sequence ID" value="GEK12244.1"/>
    <property type="molecule type" value="Genomic_DNA"/>
</dbReference>
<dbReference type="Gene3D" id="1.10.10.10">
    <property type="entry name" value="Winged helix-like DNA-binding domain superfamily/Winged helix DNA-binding domain"/>
    <property type="match status" value="1"/>
</dbReference>
<organism evidence="5 6">
    <name type="scientific">Aliivibrio fischeri</name>
    <name type="common">Vibrio fischeri</name>
    <dbReference type="NCBI Taxonomy" id="668"/>
    <lineage>
        <taxon>Bacteria</taxon>
        <taxon>Pseudomonadati</taxon>
        <taxon>Pseudomonadota</taxon>
        <taxon>Gammaproteobacteria</taxon>
        <taxon>Vibrionales</taxon>
        <taxon>Vibrionaceae</taxon>
        <taxon>Aliivibrio</taxon>
    </lineage>
</organism>
<dbReference type="Pfam" id="PF00486">
    <property type="entry name" value="Trans_reg_C"/>
    <property type="match status" value="1"/>
</dbReference>
<protein>
    <submittedName>
        <fullName evidence="5">Transcriptional regulator</fullName>
    </submittedName>
</protein>
<evidence type="ECO:0000256" key="3">
    <source>
        <dbReference type="SAM" id="Phobius"/>
    </source>
</evidence>
<proteinExistence type="predicted"/>
<gene>
    <name evidence="5" type="ORF">AFI02nite_02800</name>
</gene>
<name>A0A510UCE0_ALIFS</name>
<dbReference type="SUPFAM" id="SSF46894">
    <property type="entry name" value="C-terminal effector domain of the bipartite response regulators"/>
    <property type="match status" value="1"/>
</dbReference>
<reference evidence="5 6" key="1">
    <citation type="submission" date="2019-07" db="EMBL/GenBank/DDBJ databases">
        <title>Whole genome shotgun sequence of Aliivibrio fischeri NBRC 101058.</title>
        <authorList>
            <person name="Hosoyama A."/>
            <person name="Uohara A."/>
            <person name="Ohji S."/>
            <person name="Ichikawa N."/>
        </authorList>
    </citation>
    <scope>NUCLEOTIDE SEQUENCE [LARGE SCALE GENOMIC DNA]</scope>
    <source>
        <strain evidence="5 6">NBRC 101058</strain>
    </source>
</reference>
<evidence type="ECO:0000256" key="2">
    <source>
        <dbReference type="PROSITE-ProRule" id="PRU01091"/>
    </source>
</evidence>
<feature type="DNA-binding region" description="OmpR/PhoB-type" evidence="2">
    <location>
        <begin position="1"/>
        <end position="97"/>
    </location>
</feature>
<evidence type="ECO:0000313" key="6">
    <source>
        <dbReference type="Proteomes" id="UP000321787"/>
    </source>
</evidence>
<evidence type="ECO:0000313" key="5">
    <source>
        <dbReference type="EMBL" id="GEK12244.1"/>
    </source>
</evidence>
<comment type="caution">
    <text evidence="5">The sequence shown here is derived from an EMBL/GenBank/DDBJ whole genome shotgun (WGS) entry which is preliminary data.</text>
</comment>
<dbReference type="GO" id="GO:0003677">
    <property type="term" value="F:DNA binding"/>
    <property type="evidence" value="ECO:0007669"/>
    <property type="project" value="UniProtKB-UniRule"/>
</dbReference>
<dbReference type="InterPro" id="IPR036388">
    <property type="entry name" value="WH-like_DNA-bd_sf"/>
</dbReference>
<keyword evidence="3" id="KW-1133">Transmembrane helix</keyword>
<evidence type="ECO:0000256" key="1">
    <source>
        <dbReference type="ARBA" id="ARBA00023125"/>
    </source>
</evidence>